<evidence type="ECO:0000313" key="11">
    <source>
        <dbReference type="Proteomes" id="UP000886803"/>
    </source>
</evidence>
<dbReference type="InterPro" id="IPR014905">
    <property type="entry name" value="HIRAN"/>
</dbReference>
<keyword evidence="5 7" id="KW-1133">Transmembrane helix</keyword>
<feature type="domain" description="TM2" evidence="8">
    <location>
        <begin position="7"/>
        <end position="48"/>
    </location>
</feature>
<dbReference type="PANTHER" id="PTHR21016:SF25">
    <property type="entry name" value="TM2 DOMAIN-CONTAINING PROTEIN DDB_G0277895-RELATED"/>
    <property type="match status" value="1"/>
</dbReference>
<reference evidence="10" key="1">
    <citation type="journal article" date="2021" name="PeerJ">
        <title>Extensive microbial diversity within the chicken gut microbiome revealed by metagenomics and culture.</title>
        <authorList>
            <person name="Gilroy R."/>
            <person name="Ravi A."/>
            <person name="Getino M."/>
            <person name="Pursley I."/>
            <person name="Horton D.L."/>
            <person name="Alikhan N.F."/>
            <person name="Baker D."/>
            <person name="Gharbi K."/>
            <person name="Hall N."/>
            <person name="Watson M."/>
            <person name="Adriaenssens E.M."/>
            <person name="Foster-Nyarko E."/>
            <person name="Jarju S."/>
            <person name="Secka A."/>
            <person name="Antonio M."/>
            <person name="Oren A."/>
            <person name="Chaudhuri R.R."/>
            <person name="La Ragione R."/>
            <person name="Hildebrand F."/>
            <person name="Pallen M.J."/>
        </authorList>
    </citation>
    <scope>NUCLEOTIDE SEQUENCE</scope>
    <source>
        <strain evidence="10">ChiBcec8-13705</strain>
    </source>
</reference>
<dbReference type="GO" id="GO:0016818">
    <property type="term" value="F:hydrolase activity, acting on acid anhydrides, in phosphorus-containing anhydrides"/>
    <property type="evidence" value="ECO:0007669"/>
    <property type="project" value="InterPro"/>
</dbReference>
<comment type="subcellular location">
    <subcellularLocation>
        <location evidence="1">Membrane</location>
        <topology evidence="1">Multi-pass membrane protein</topology>
    </subcellularLocation>
</comment>
<proteinExistence type="predicted"/>
<dbReference type="InterPro" id="IPR050932">
    <property type="entry name" value="TM2D1-3-like"/>
</dbReference>
<evidence type="ECO:0000256" key="2">
    <source>
        <dbReference type="ARBA" id="ARBA00022692"/>
    </source>
</evidence>
<dbReference type="AlphaFoldDB" id="A0A9D2M7N7"/>
<keyword evidence="6 7" id="KW-0472">Membrane</keyword>
<dbReference type="GO" id="GO:0003676">
    <property type="term" value="F:nucleic acid binding"/>
    <property type="evidence" value="ECO:0007669"/>
    <property type="project" value="InterPro"/>
</dbReference>
<dbReference type="GO" id="GO:0008270">
    <property type="term" value="F:zinc ion binding"/>
    <property type="evidence" value="ECO:0007669"/>
    <property type="project" value="InterPro"/>
</dbReference>
<evidence type="ECO:0000259" key="9">
    <source>
        <dbReference type="Pfam" id="PF08797"/>
    </source>
</evidence>
<name>A0A9D2M7N7_9FIRM</name>
<evidence type="ECO:0000256" key="4">
    <source>
        <dbReference type="ARBA" id="ARBA00022801"/>
    </source>
</evidence>
<accession>A0A9D2M7N7</accession>
<dbReference type="Gene3D" id="3.30.70.2330">
    <property type="match status" value="1"/>
</dbReference>
<organism evidence="10 11">
    <name type="scientific">Candidatus Gemmiger avicola</name>
    <dbReference type="NCBI Taxonomy" id="2838605"/>
    <lineage>
        <taxon>Bacteria</taxon>
        <taxon>Bacillati</taxon>
        <taxon>Bacillota</taxon>
        <taxon>Clostridia</taxon>
        <taxon>Eubacteriales</taxon>
        <taxon>Gemmiger</taxon>
    </lineage>
</organism>
<dbReference type="EMBL" id="DWYG01000076">
    <property type="protein sequence ID" value="HJB41858.1"/>
    <property type="molecule type" value="Genomic_DNA"/>
</dbReference>
<keyword evidence="4" id="KW-0378">Hydrolase</keyword>
<feature type="domain" description="HIRAN" evidence="9">
    <location>
        <begin position="114"/>
        <end position="170"/>
    </location>
</feature>
<dbReference type="InterPro" id="IPR007829">
    <property type="entry name" value="TM2"/>
</dbReference>
<dbReference type="Pfam" id="PF08797">
    <property type="entry name" value="HIRAN"/>
    <property type="match status" value="1"/>
</dbReference>
<gene>
    <name evidence="10" type="ORF">H9945_05100</name>
</gene>
<evidence type="ECO:0000256" key="3">
    <source>
        <dbReference type="ARBA" id="ARBA00022723"/>
    </source>
</evidence>
<protein>
    <submittedName>
        <fullName evidence="10">NINE protein</fullName>
    </submittedName>
</protein>
<evidence type="ECO:0000313" key="10">
    <source>
        <dbReference type="EMBL" id="HJB41858.1"/>
    </source>
</evidence>
<comment type="caution">
    <text evidence="10">The sequence shown here is derived from an EMBL/GenBank/DDBJ whole genome shotgun (WGS) entry which is preliminary data.</text>
</comment>
<feature type="transmembrane region" description="Helical" evidence="7">
    <location>
        <begin position="30"/>
        <end position="48"/>
    </location>
</feature>
<sequence length="208" mass="23550">MKPKTRLIVTIFLGWAGVHRFLDRKIGTGILYLCTLGLCGIGWVVDIIRAIPPALQKQPTEQTHLPKGPLSEPVEETFEAVGVHYYLENVGKLATRNPDWRKTGKALVSAGFAGRRVYRYSYINKPVKLIQENDNPHDRNAVMVQIAGEKIGYIAADEALHVREILNHRTVCFVSAFIGGGDYKEVHEDGSFDRYENEPFVRVKIRYK</sequence>
<evidence type="ECO:0000259" key="8">
    <source>
        <dbReference type="Pfam" id="PF05154"/>
    </source>
</evidence>
<evidence type="ECO:0000256" key="6">
    <source>
        <dbReference type="ARBA" id="ARBA00023136"/>
    </source>
</evidence>
<reference evidence="10" key="2">
    <citation type="submission" date="2021-04" db="EMBL/GenBank/DDBJ databases">
        <authorList>
            <person name="Gilroy R."/>
        </authorList>
    </citation>
    <scope>NUCLEOTIDE SEQUENCE</scope>
    <source>
        <strain evidence="10">ChiBcec8-13705</strain>
    </source>
</reference>
<dbReference type="PANTHER" id="PTHR21016">
    <property type="entry name" value="BETA-AMYLOID BINDING PROTEIN-RELATED"/>
    <property type="match status" value="1"/>
</dbReference>
<keyword evidence="2 7" id="KW-0812">Transmembrane</keyword>
<keyword evidence="3" id="KW-0479">Metal-binding</keyword>
<evidence type="ECO:0000256" key="7">
    <source>
        <dbReference type="SAM" id="Phobius"/>
    </source>
</evidence>
<evidence type="ECO:0000256" key="5">
    <source>
        <dbReference type="ARBA" id="ARBA00022989"/>
    </source>
</evidence>
<dbReference type="Pfam" id="PF05154">
    <property type="entry name" value="TM2"/>
    <property type="match status" value="1"/>
</dbReference>
<dbReference type="Proteomes" id="UP000886803">
    <property type="component" value="Unassembled WGS sequence"/>
</dbReference>
<evidence type="ECO:0000256" key="1">
    <source>
        <dbReference type="ARBA" id="ARBA00004141"/>
    </source>
</evidence>
<dbReference type="GO" id="GO:0016020">
    <property type="term" value="C:membrane"/>
    <property type="evidence" value="ECO:0007669"/>
    <property type="project" value="UniProtKB-SubCell"/>
</dbReference>